<accession>A0A1T4Z2Z4</accession>
<proteinExistence type="predicted"/>
<dbReference type="PANTHER" id="PTHR42698:SF1">
    <property type="entry name" value="GTPASE ERA, MITOCHONDRIAL"/>
    <property type="match status" value="1"/>
</dbReference>
<feature type="transmembrane region" description="Helical" evidence="1">
    <location>
        <begin position="412"/>
        <end position="437"/>
    </location>
</feature>
<sequence length="532" mass="57067">MSALDERVTALKSAIEAAGDVIDPALAGPAEATFTHAQERLDLSTQHTVVVLAGSTGSGKSSLFNRLAGLELAEVGYLRPTTSTALACAWGPAGATELLDWIGVARRDQITRRSVLDAPRDDAFEGLVLLDLPDHDSVVAANQEVVDHVARYADLFVWVLDPQKYADAAIHARYITPLATHADASLVVLNQADRLSDTDLKMAMDDLEQILEREGFAGVPVIATSAVTGAGLPELRAEIGRRIKSKRASQARLVGDVRQVARRLAETGGVEPVPGLERPVRDALVETFVACAGVPQIADAVEDSMARRAVVATDWPLIGWVGRLRHDPLRELGFGRSARDAVADTMPISPSVQRARADLALREATEVATEGMSRPWRASVIDAIVGEGARDVIDELDEAVAGVDLGLKRQPLWWTAVGALQWFTFLAVIAGAGWAVASIFGLVEPDPWEGAPRPLGLSLPLLLVAGGLLFGVILTLVSRWLGGVGARRAGARAEKKLIEAINRTTERIVVARLRSELDRYDRWRNGLATAGR</sequence>
<dbReference type="InterPro" id="IPR005662">
    <property type="entry name" value="GTPase_Era-like"/>
</dbReference>
<dbReference type="EMBL" id="LT796768">
    <property type="protein sequence ID" value="SKB08410.1"/>
    <property type="molecule type" value="Genomic_DNA"/>
</dbReference>
<dbReference type="Pfam" id="PF01926">
    <property type="entry name" value="MMR_HSR1"/>
    <property type="match status" value="1"/>
</dbReference>
<dbReference type="InterPro" id="IPR006073">
    <property type="entry name" value="GTP-bd"/>
</dbReference>
<keyword evidence="4" id="KW-1185">Reference proteome</keyword>
<evidence type="ECO:0000256" key="1">
    <source>
        <dbReference type="SAM" id="Phobius"/>
    </source>
</evidence>
<dbReference type="GO" id="GO:0005525">
    <property type="term" value="F:GTP binding"/>
    <property type="evidence" value="ECO:0007669"/>
    <property type="project" value="InterPro"/>
</dbReference>
<dbReference type="GO" id="GO:0005829">
    <property type="term" value="C:cytosol"/>
    <property type="evidence" value="ECO:0007669"/>
    <property type="project" value="TreeGrafter"/>
</dbReference>
<organism evidence="3 4">
    <name type="scientific">Aeromicrobium choanae</name>
    <dbReference type="NCBI Taxonomy" id="1736691"/>
    <lineage>
        <taxon>Bacteria</taxon>
        <taxon>Bacillati</taxon>
        <taxon>Actinomycetota</taxon>
        <taxon>Actinomycetes</taxon>
        <taxon>Propionibacteriales</taxon>
        <taxon>Nocardioidaceae</taxon>
        <taxon>Aeromicrobium</taxon>
    </lineage>
</organism>
<gene>
    <name evidence="3" type="ORF">SAMN06295964_2149</name>
</gene>
<evidence type="ECO:0000313" key="4">
    <source>
        <dbReference type="Proteomes" id="UP000191040"/>
    </source>
</evidence>
<feature type="domain" description="G" evidence="2">
    <location>
        <begin position="50"/>
        <end position="167"/>
    </location>
</feature>
<keyword evidence="1" id="KW-0812">Transmembrane</keyword>
<reference evidence="4" key="1">
    <citation type="submission" date="2017-02" db="EMBL/GenBank/DDBJ databases">
        <authorList>
            <person name="Varghese N."/>
            <person name="Submissions S."/>
        </authorList>
    </citation>
    <scope>NUCLEOTIDE SEQUENCE [LARGE SCALE GENOMIC DNA]</scope>
    <source>
        <strain evidence="4">9H-4</strain>
    </source>
</reference>
<dbReference type="GO" id="GO:0019843">
    <property type="term" value="F:rRNA binding"/>
    <property type="evidence" value="ECO:0007669"/>
    <property type="project" value="TreeGrafter"/>
</dbReference>
<dbReference type="InterPro" id="IPR027417">
    <property type="entry name" value="P-loop_NTPase"/>
</dbReference>
<dbReference type="GO" id="GO:0000028">
    <property type="term" value="P:ribosomal small subunit assembly"/>
    <property type="evidence" value="ECO:0007669"/>
    <property type="project" value="TreeGrafter"/>
</dbReference>
<dbReference type="SUPFAM" id="SSF52540">
    <property type="entry name" value="P-loop containing nucleoside triphosphate hydrolases"/>
    <property type="match status" value="1"/>
</dbReference>
<dbReference type="PANTHER" id="PTHR42698">
    <property type="entry name" value="GTPASE ERA"/>
    <property type="match status" value="1"/>
</dbReference>
<dbReference type="STRING" id="1736691.SAMN06295964_2149"/>
<evidence type="ECO:0000259" key="2">
    <source>
        <dbReference type="Pfam" id="PF01926"/>
    </source>
</evidence>
<dbReference type="OrthoDB" id="974105at2"/>
<dbReference type="AlphaFoldDB" id="A0A1T4Z2Z4"/>
<protein>
    <submittedName>
        <fullName evidence="3">50S ribosome-binding GTPase</fullName>
    </submittedName>
</protein>
<evidence type="ECO:0000313" key="3">
    <source>
        <dbReference type="EMBL" id="SKB08410.1"/>
    </source>
</evidence>
<dbReference type="RefSeq" id="WP_078700152.1">
    <property type="nucleotide sequence ID" value="NZ_LT796768.1"/>
</dbReference>
<dbReference type="Proteomes" id="UP000191040">
    <property type="component" value="Chromosome I"/>
</dbReference>
<dbReference type="GO" id="GO:0043024">
    <property type="term" value="F:ribosomal small subunit binding"/>
    <property type="evidence" value="ECO:0007669"/>
    <property type="project" value="TreeGrafter"/>
</dbReference>
<dbReference type="Gene3D" id="3.40.50.300">
    <property type="entry name" value="P-loop containing nucleotide triphosphate hydrolases"/>
    <property type="match status" value="1"/>
</dbReference>
<keyword evidence="1" id="KW-0472">Membrane</keyword>
<keyword evidence="1" id="KW-1133">Transmembrane helix</keyword>
<feature type="transmembrane region" description="Helical" evidence="1">
    <location>
        <begin position="457"/>
        <end position="478"/>
    </location>
</feature>
<name>A0A1T4Z2Z4_9ACTN</name>